<dbReference type="EMBL" id="CP026108">
    <property type="protein sequence ID" value="AUT75910.1"/>
    <property type="molecule type" value="Genomic_DNA"/>
</dbReference>
<protein>
    <recommendedName>
        <fullName evidence="3">SMP-30/Gluconolactonase/LRE-like region domain-containing protein</fullName>
    </recommendedName>
</protein>
<gene>
    <name evidence="1" type="ORF">C2L64_47495</name>
</gene>
<dbReference type="InterPro" id="IPR015943">
    <property type="entry name" value="WD40/YVTN_repeat-like_dom_sf"/>
</dbReference>
<organism evidence="1 2">
    <name type="scientific">Paraburkholderia hospita</name>
    <dbReference type="NCBI Taxonomy" id="169430"/>
    <lineage>
        <taxon>Bacteria</taxon>
        <taxon>Pseudomonadati</taxon>
        <taxon>Pseudomonadota</taxon>
        <taxon>Betaproteobacteria</taxon>
        <taxon>Burkholderiales</taxon>
        <taxon>Burkholderiaceae</taxon>
        <taxon>Paraburkholderia</taxon>
    </lineage>
</organism>
<sequence>MLLSNADGRVTGRPVPDDRRNFKPAFYPRGVVFGPDGLLYVAARGGPISTNPDDALIAYLLRFNPFSRKLVDVFASNKTVPELHRPEALVFDREGNLWITSFHNNSDPNDTDKILKLSGRTGRLLDSISLWTTGNPRATAQAILFRPDGKLFIPITGTASETTGQVRRCDTKTKQCDVIVPANSVGGPLQSPWFLIFRNSDPATLSYKGR</sequence>
<name>A0AAN1MQL6_9BURK</name>
<dbReference type="KEGG" id="phs:C2L64_47495"/>
<dbReference type="Gene3D" id="2.130.10.10">
    <property type="entry name" value="YVTN repeat-like/Quinoprotein amine dehydrogenase"/>
    <property type="match status" value="1"/>
</dbReference>
<evidence type="ECO:0008006" key="3">
    <source>
        <dbReference type="Google" id="ProtNLM"/>
    </source>
</evidence>
<dbReference type="AlphaFoldDB" id="A0AAN1MQL6"/>
<accession>A0AAN1MQL6</accession>
<reference evidence="1 2" key="1">
    <citation type="submission" date="2018-01" db="EMBL/GenBank/DDBJ databases">
        <title>Species boundaries and ecological features among Paraburkholderia terrae DSMZ17804T, P. hospita DSMZ17164T and P. caribensis DSMZ13236T.</title>
        <authorList>
            <person name="Pratama A.A."/>
        </authorList>
    </citation>
    <scope>NUCLEOTIDE SEQUENCE [LARGE SCALE GENOMIC DNA]</scope>
    <source>
        <strain evidence="1 2">DSM 17164</strain>
    </source>
</reference>
<dbReference type="Proteomes" id="UP000236649">
    <property type="component" value="Chromosome 4"/>
</dbReference>
<evidence type="ECO:0000313" key="1">
    <source>
        <dbReference type="EMBL" id="AUT75910.1"/>
    </source>
</evidence>
<dbReference type="SUPFAM" id="SSF75011">
    <property type="entry name" value="3-carboxy-cis,cis-mucoante lactonizing enzyme"/>
    <property type="match status" value="1"/>
</dbReference>
<evidence type="ECO:0000313" key="2">
    <source>
        <dbReference type="Proteomes" id="UP000236649"/>
    </source>
</evidence>
<proteinExistence type="predicted"/>